<evidence type="ECO:0000313" key="2">
    <source>
        <dbReference type="Proteomes" id="UP000199488"/>
    </source>
</evidence>
<organism evidence="1 2">
    <name type="scientific">Marinococcus luteus</name>
    <dbReference type="NCBI Taxonomy" id="1122204"/>
    <lineage>
        <taxon>Bacteria</taxon>
        <taxon>Bacillati</taxon>
        <taxon>Bacillota</taxon>
        <taxon>Bacilli</taxon>
        <taxon>Bacillales</taxon>
        <taxon>Bacillaceae</taxon>
        <taxon>Marinococcus</taxon>
    </lineage>
</organism>
<dbReference type="EMBL" id="FNNC01000003">
    <property type="protein sequence ID" value="SDW53800.1"/>
    <property type="molecule type" value="Genomic_DNA"/>
</dbReference>
<dbReference type="OrthoDB" id="9818976at2"/>
<accession>A0A1H2UCH4</accession>
<gene>
    <name evidence="1" type="ORF">SAMN05421781_1660</name>
</gene>
<proteinExistence type="predicted"/>
<keyword evidence="2" id="KW-1185">Reference proteome</keyword>
<reference evidence="1 2" key="1">
    <citation type="submission" date="2016-10" db="EMBL/GenBank/DDBJ databases">
        <authorList>
            <person name="de Groot N.N."/>
        </authorList>
    </citation>
    <scope>NUCLEOTIDE SEQUENCE [LARGE SCALE GENOMIC DNA]</scope>
    <source>
        <strain evidence="1 2">DSM 23126</strain>
    </source>
</reference>
<dbReference type="Proteomes" id="UP000199488">
    <property type="component" value="Unassembled WGS sequence"/>
</dbReference>
<dbReference type="RefSeq" id="WP_091613635.1">
    <property type="nucleotide sequence ID" value="NZ_FNNC01000003.1"/>
</dbReference>
<protein>
    <submittedName>
        <fullName evidence="1">Uncharacterized protein</fullName>
    </submittedName>
</protein>
<sequence>MSTESTRRWIQQVYDIEAASPGQRGAGLCSLRDKEGSEWELVTGELVLPENETVRWLEAENDISIKKTVEGDKLADAGEAGRAYMYQKKPVSRGNARKGEADYQQLGACLAAKHRSWQEKLPMNGRDSVSLAEQTIKAEYRQMKMLLPKGQTMIRQSINALCPVIERVLQSDGTGFVFREMNWEQENMGEGVLFPGAMPGVHVSLYDLASLLRAILLSFSGERDYQPFARMVFNELLAGYDSVRSIPLSSLQQFANILEWHDLYQYALLWQKAVTGTEAAVRVREQLRLEHRLPLLEI</sequence>
<name>A0A1H2UCH4_9BACI</name>
<dbReference type="AlphaFoldDB" id="A0A1H2UCH4"/>
<evidence type="ECO:0000313" key="1">
    <source>
        <dbReference type="EMBL" id="SDW53800.1"/>
    </source>
</evidence>